<dbReference type="KEGG" id="ccal:108627549"/>
<feature type="domain" description="Sm" evidence="1">
    <location>
        <begin position="19"/>
        <end position="85"/>
    </location>
</feature>
<dbReference type="PANTHER" id="PTHR21196:SF1">
    <property type="entry name" value="U7 SNRNA-ASSOCIATED SM-LIKE PROTEIN LSM10"/>
    <property type="match status" value="1"/>
</dbReference>
<dbReference type="RefSeq" id="XP_026671483.1">
    <property type="nucleotide sequence ID" value="XM_026815682.1"/>
</dbReference>
<protein>
    <submittedName>
        <fullName evidence="3">U7 snRNA-associated Sm-like protein LSm10</fullName>
    </submittedName>
</protein>
<dbReference type="AlphaFoldDB" id="A0AAJ7WCM4"/>
<name>A0AAJ7WCM4_9HYME</name>
<dbReference type="Gene3D" id="2.30.30.100">
    <property type="match status" value="1"/>
</dbReference>
<dbReference type="InterPro" id="IPR001163">
    <property type="entry name" value="Sm_dom_euk/arc"/>
</dbReference>
<dbReference type="InterPro" id="IPR052840">
    <property type="entry name" value="U7_snRNA_Sm-like"/>
</dbReference>
<dbReference type="GO" id="GO:0071209">
    <property type="term" value="F:U7 snRNA binding"/>
    <property type="evidence" value="ECO:0007669"/>
    <property type="project" value="TreeGrafter"/>
</dbReference>
<evidence type="ECO:0000313" key="2">
    <source>
        <dbReference type="Proteomes" id="UP000694925"/>
    </source>
</evidence>
<organism evidence="2 3">
    <name type="scientific">Ceratina calcarata</name>
    <dbReference type="NCBI Taxonomy" id="156304"/>
    <lineage>
        <taxon>Eukaryota</taxon>
        <taxon>Metazoa</taxon>
        <taxon>Ecdysozoa</taxon>
        <taxon>Arthropoda</taxon>
        <taxon>Hexapoda</taxon>
        <taxon>Insecta</taxon>
        <taxon>Pterygota</taxon>
        <taxon>Neoptera</taxon>
        <taxon>Endopterygota</taxon>
        <taxon>Hymenoptera</taxon>
        <taxon>Apocrita</taxon>
        <taxon>Aculeata</taxon>
        <taxon>Apoidea</taxon>
        <taxon>Anthophila</taxon>
        <taxon>Apidae</taxon>
        <taxon>Ceratina</taxon>
        <taxon>Zadontomerus</taxon>
    </lineage>
</organism>
<dbReference type="GO" id="GO:0071254">
    <property type="term" value="C:cytoplasmic U snRNP body"/>
    <property type="evidence" value="ECO:0007669"/>
    <property type="project" value="TreeGrafter"/>
</dbReference>
<dbReference type="PANTHER" id="PTHR21196">
    <property type="entry name" value="U7 SNRNA-ASSOCIATED SM-LIKE PROTEIN LSM10"/>
    <property type="match status" value="1"/>
</dbReference>
<dbReference type="CDD" id="cd01733">
    <property type="entry name" value="LSm10"/>
    <property type="match status" value="1"/>
</dbReference>
<keyword evidence="2" id="KW-1185">Reference proteome</keyword>
<sequence length="103" mass="12258">MTTMTTTRHERHYFFNTLAILLKAVEKERTTVDLRNEASVYGTVEHVDAFMNIVMRDCIFTDPRGDSYSYAMFFVHARNIRFVHIPPKMRYGPARLRHRLDDF</sequence>
<dbReference type="InterPro" id="IPR010920">
    <property type="entry name" value="LSM_dom_sf"/>
</dbReference>
<dbReference type="GO" id="GO:0016604">
    <property type="term" value="C:nuclear body"/>
    <property type="evidence" value="ECO:0007669"/>
    <property type="project" value="TreeGrafter"/>
</dbReference>
<accession>A0AAJ7WCM4</accession>
<dbReference type="GeneID" id="108627549"/>
<proteinExistence type="predicted"/>
<reference evidence="3" key="1">
    <citation type="submission" date="2025-08" db="UniProtKB">
        <authorList>
            <consortium name="RefSeq"/>
        </authorList>
    </citation>
    <scope>IDENTIFICATION</scope>
    <source>
        <tissue evidence="3">Whole body</tissue>
    </source>
</reference>
<dbReference type="Pfam" id="PF01423">
    <property type="entry name" value="LSM"/>
    <property type="match status" value="1"/>
</dbReference>
<evidence type="ECO:0000259" key="1">
    <source>
        <dbReference type="SMART" id="SM00651"/>
    </source>
</evidence>
<dbReference type="GO" id="GO:0071208">
    <property type="term" value="F:histone pre-mRNA DCP binding"/>
    <property type="evidence" value="ECO:0007669"/>
    <property type="project" value="TreeGrafter"/>
</dbReference>
<dbReference type="Proteomes" id="UP000694925">
    <property type="component" value="Unplaced"/>
</dbReference>
<dbReference type="SUPFAM" id="SSF50182">
    <property type="entry name" value="Sm-like ribonucleoproteins"/>
    <property type="match status" value="1"/>
</dbReference>
<dbReference type="GO" id="GO:0006398">
    <property type="term" value="P:mRNA 3'-end processing by stem-loop binding and cleavage"/>
    <property type="evidence" value="ECO:0007669"/>
    <property type="project" value="TreeGrafter"/>
</dbReference>
<gene>
    <name evidence="3" type="primary">LOC108627549</name>
</gene>
<dbReference type="SMART" id="SM00651">
    <property type="entry name" value="Sm"/>
    <property type="match status" value="1"/>
</dbReference>
<evidence type="ECO:0000313" key="3">
    <source>
        <dbReference type="RefSeq" id="XP_026671483.1"/>
    </source>
</evidence>